<dbReference type="SUPFAM" id="SSF52172">
    <property type="entry name" value="CheY-like"/>
    <property type="match status" value="1"/>
</dbReference>
<dbReference type="PANTHER" id="PTHR43047:SF72">
    <property type="entry name" value="OSMOSENSING HISTIDINE PROTEIN KINASE SLN1"/>
    <property type="match status" value="1"/>
</dbReference>
<accession>A0A7C1FTN4</accession>
<evidence type="ECO:0000256" key="6">
    <source>
        <dbReference type="SAM" id="Coils"/>
    </source>
</evidence>
<dbReference type="EMBL" id="DSMG01000116">
    <property type="protein sequence ID" value="HDX32115.1"/>
    <property type="molecule type" value="Genomic_DNA"/>
</dbReference>
<dbReference type="Pfam" id="PF00512">
    <property type="entry name" value="HisKA"/>
    <property type="match status" value="1"/>
</dbReference>
<organism evidence="9">
    <name type="scientific">Caldilinea aerophila</name>
    <dbReference type="NCBI Taxonomy" id="133453"/>
    <lineage>
        <taxon>Bacteria</taxon>
        <taxon>Bacillati</taxon>
        <taxon>Chloroflexota</taxon>
        <taxon>Caldilineae</taxon>
        <taxon>Caldilineales</taxon>
        <taxon>Caldilineaceae</taxon>
        <taxon>Caldilinea</taxon>
    </lineage>
</organism>
<evidence type="ECO:0000256" key="2">
    <source>
        <dbReference type="ARBA" id="ARBA00012438"/>
    </source>
</evidence>
<evidence type="ECO:0000313" key="9">
    <source>
        <dbReference type="EMBL" id="HDX32115.1"/>
    </source>
</evidence>
<dbReference type="GO" id="GO:0000155">
    <property type="term" value="F:phosphorelay sensor kinase activity"/>
    <property type="evidence" value="ECO:0007669"/>
    <property type="project" value="InterPro"/>
</dbReference>
<dbReference type="InterPro" id="IPR003661">
    <property type="entry name" value="HisK_dim/P_dom"/>
</dbReference>
<dbReference type="InterPro" id="IPR005467">
    <property type="entry name" value="His_kinase_dom"/>
</dbReference>
<dbReference type="Gene3D" id="1.10.287.130">
    <property type="match status" value="1"/>
</dbReference>
<feature type="domain" description="Histidine kinase" evidence="7">
    <location>
        <begin position="221"/>
        <end position="439"/>
    </location>
</feature>
<evidence type="ECO:0000256" key="5">
    <source>
        <dbReference type="PROSITE-ProRule" id="PRU00169"/>
    </source>
</evidence>
<evidence type="ECO:0000256" key="3">
    <source>
        <dbReference type="ARBA" id="ARBA00022679"/>
    </source>
</evidence>
<evidence type="ECO:0000256" key="1">
    <source>
        <dbReference type="ARBA" id="ARBA00000085"/>
    </source>
</evidence>
<dbReference type="SUPFAM" id="SSF55874">
    <property type="entry name" value="ATPase domain of HSP90 chaperone/DNA topoisomerase II/histidine kinase"/>
    <property type="match status" value="1"/>
</dbReference>
<proteinExistence type="predicted"/>
<protein>
    <recommendedName>
        <fullName evidence="2">histidine kinase</fullName>
        <ecNumber evidence="2">2.7.13.3</ecNumber>
    </recommendedName>
</protein>
<dbReference type="GO" id="GO:0005886">
    <property type="term" value="C:plasma membrane"/>
    <property type="evidence" value="ECO:0007669"/>
    <property type="project" value="TreeGrafter"/>
</dbReference>
<gene>
    <name evidence="9" type="ORF">ENQ20_11590</name>
</gene>
<dbReference type="Pfam" id="PF00072">
    <property type="entry name" value="Response_reg"/>
    <property type="match status" value="1"/>
</dbReference>
<evidence type="ECO:0000259" key="7">
    <source>
        <dbReference type="PROSITE" id="PS50109"/>
    </source>
</evidence>
<dbReference type="CDD" id="cd00082">
    <property type="entry name" value="HisKA"/>
    <property type="match status" value="1"/>
</dbReference>
<dbReference type="SUPFAM" id="SSF47384">
    <property type="entry name" value="Homodimeric domain of signal transducing histidine kinase"/>
    <property type="match status" value="1"/>
</dbReference>
<dbReference type="InterPro" id="IPR011006">
    <property type="entry name" value="CheY-like_superfamily"/>
</dbReference>
<dbReference type="InterPro" id="IPR036097">
    <property type="entry name" value="HisK_dim/P_sf"/>
</dbReference>
<dbReference type="SMART" id="SM00388">
    <property type="entry name" value="HisKA"/>
    <property type="match status" value="1"/>
</dbReference>
<keyword evidence="4" id="KW-0418">Kinase</keyword>
<evidence type="ECO:0000259" key="8">
    <source>
        <dbReference type="PROSITE" id="PS50110"/>
    </source>
</evidence>
<comment type="caution">
    <text evidence="9">The sequence shown here is derived from an EMBL/GenBank/DDBJ whole genome shotgun (WGS) entry which is preliminary data.</text>
</comment>
<comment type="catalytic activity">
    <reaction evidence="1">
        <text>ATP + protein L-histidine = ADP + protein N-phospho-L-histidine.</text>
        <dbReference type="EC" id="2.7.13.3"/>
    </reaction>
</comment>
<dbReference type="Gene3D" id="3.40.50.2300">
    <property type="match status" value="1"/>
</dbReference>
<name>A0A7C1FTN4_9CHLR</name>
<dbReference type="CDD" id="cd17580">
    <property type="entry name" value="REC_2_DhkD-like"/>
    <property type="match status" value="1"/>
</dbReference>
<feature type="domain" description="Response regulatory" evidence="8">
    <location>
        <begin position="81"/>
        <end position="197"/>
    </location>
</feature>
<dbReference type="GO" id="GO:0009927">
    <property type="term" value="F:histidine phosphotransfer kinase activity"/>
    <property type="evidence" value="ECO:0007669"/>
    <property type="project" value="TreeGrafter"/>
</dbReference>
<dbReference type="InterPro" id="IPR001789">
    <property type="entry name" value="Sig_transdc_resp-reg_receiver"/>
</dbReference>
<feature type="modified residue" description="4-aspartylphosphate" evidence="5">
    <location>
        <position position="130"/>
    </location>
</feature>
<feature type="coiled-coil region" evidence="6">
    <location>
        <begin position="193"/>
        <end position="224"/>
    </location>
</feature>
<dbReference type="AlphaFoldDB" id="A0A7C1FTN4"/>
<keyword evidence="6" id="KW-0175">Coiled coil</keyword>
<dbReference type="SMART" id="SM00448">
    <property type="entry name" value="REC"/>
    <property type="match status" value="1"/>
</dbReference>
<dbReference type="Gene3D" id="3.30.565.10">
    <property type="entry name" value="Histidine kinase-like ATPase, C-terminal domain"/>
    <property type="match status" value="1"/>
</dbReference>
<dbReference type="PANTHER" id="PTHR43047">
    <property type="entry name" value="TWO-COMPONENT HISTIDINE PROTEIN KINASE"/>
    <property type="match status" value="1"/>
</dbReference>
<dbReference type="PROSITE" id="PS50109">
    <property type="entry name" value="HIS_KIN"/>
    <property type="match status" value="1"/>
</dbReference>
<dbReference type="PROSITE" id="PS50110">
    <property type="entry name" value="RESPONSE_REGULATORY"/>
    <property type="match status" value="1"/>
</dbReference>
<keyword evidence="3" id="KW-0808">Transferase</keyword>
<dbReference type="EC" id="2.7.13.3" evidence="2"/>
<dbReference type="InterPro" id="IPR036890">
    <property type="entry name" value="HATPase_C_sf"/>
</dbReference>
<evidence type="ECO:0000256" key="4">
    <source>
        <dbReference type="ARBA" id="ARBA00022777"/>
    </source>
</evidence>
<keyword evidence="5" id="KW-0597">Phosphoprotein</keyword>
<reference evidence="9" key="1">
    <citation type="journal article" date="2020" name="mSystems">
        <title>Genome- and Community-Level Interaction Insights into Carbon Utilization and Element Cycling Functions of Hydrothermarchaeota in Hydrothermal Sediment.</title>
        <authorList>
            <person name="Zhou Z."/>
            <person name="Liu Y."/>
            <person name="Xu W."/>
            <person name="Pan J."/>
            <person name="Luo Z.H."/>
            <person name="Li M."/>
        </authorList>
    </citation>
    <scope>NUCLEOTIDE SEQUENCE [LARGE SCALE GENOMIC DNA]</scope>
    <source>
        <strain evidence="9">SpSt-289</strain>
    </source>
</reference>
<sequence length="450" mass="51258">MRRKVFIRQGDHSHALHPCDQKWNIVHAFRGYSQFFGHADRLSYFKFSQKNERTESFRFQNEKTKQMSTFSDRDQKNTKASILLVEDDANLNLALTEMLQFYGYTVTGVYNGSEALEALRRFVPDVIICDIAMPVMDGYTFLQRLRSDPDFRLLPVIFLTAYGTAENQRRAKEIGVEDYLTKPVDPKDLVAAIENVLKRRRLIEEEIERNLEQLRNQIVGLLQHEFRNPLTFILGYAELLAASDDGNFSAEELRTMAQAILQGGRRLQHLIENFLLMAELQNRSGKLQHVEAVSAFSLWRTIAQDLSDSAGPLSLDIQLSDQKNDRIIEVDVRLLSEALRRLCEFVQRTNRAEGKEIRVGLTNSGPYIGFSVHSDSAELMTLPHHEEAETAVNAWIEQIDTDLSLTIVRSVARLHGGRLTVESGAEKALTLTLWVPVSAEEENESDAQFG</sequence>